<keyword evidence="3" id="KW-1185">Reference proteome</keyword>
<accession>A0A1Q5ZVF6</accession>
<sequence length="228" mass="26737">MVLLAVLLAVQPYHTKFIESNIGILKSLLDHIIPEKTNPHQSNFERRFRLKYAEPCIRLRFLDPDLYIAGRFKDVSIPLHEFVLANFECENIFITENKMNFLTFPTQKKSIIIWGSGFAVEILKDIDWLKGKSIFYWGDIDVQGFEMLSQFRGYYHNVQSIMMDGNTLQTFTSYHGKGSQSKISSLKFLTNEEQQIYQLVYETDLRLEQEKISQTYINEVIRALKDFV</sequence>
<evidence type="ECO:0000259" key="1">
    <source>
        <dbReference type="Pfam" id="PF09983"/>
    </source>
</evidence>
<dbReference type="InterPro" id="IPR024534">
    <property type="entry name" value="JetD_C"/>
</dbReference>
<gene>
    <name evidence="2" type="ORF">RG47T_1201</name>
</gene>
<protein>
    <recommendedName>
        <fullName evidence="1">Wadjet protein JetD C-terminal domain-containing protein</fullName>
    </recommendedName>
</protein>
<dbReference type="AlphaFoldDB" id="A0A1Q5ZVF6"/>
<dbReference type="Proteomes" id="UP000186720">
    <property type="component" value="Unassembled WGS sequence"/>
</dbReference>
<dbReference type="Pfam" id="PF09983">
    <property type="entry name" value="JetD_C"/>
    <property type="match status" value="1"/>
</dbReference>
<organism evidence="2 3">
    <name type="scientific">Mucilaginibacter polytrichastri</name>
    <dbReference type="NCBI Taxonomy" id="1302689"/>
    <lineage>
        <taxon>Bacteria</taxon>
        <taxon>Pseudomonadati</taxon>
        <taxon>Bacteroidota</taxon>
        <taxon>Sphingobacteriia</taxon>
        <taxon>Sphingobacteriales</taxon>
        <taxon>Sphingobacteriaceae</taxon>
        <taxon>Mucilaginibacter</taxon>
    </lineage>
</organism>
<comment type="caution">
    <text evidence="2">The sequence shown here is derived from an EMBL/GenBank/DDBJ whole genome shotgun (WGS) entry which is preliminary data.</text>
</comment>
<dbReference type="OrthoDB" id="322908at2"/>
<reference evidence="2 3" key="1">
    <citation type="submission" date="2016-11" db="EMBL/GenBank/DDBJ databases">
        <title>Whole Genome Sequencing of Mucilaginibacter polytrichastri RG4-7(T) isolated from the moss sample.</title>
        <authorList>
            <person name="Li Y."/>
        </authorList>
    </citation>
    <scope>NUCLEOTIDE SEQUENCE [LARGE SCALE GENOMIC DNA]</scope>
    <source>
        <strain evidence="2 3">RG4-7</strain>
    </source>
</reference>
<proteinExistence type="predicted"/>
<feature type="domain" description="Wadjet protein JetD C-terminal" evidence="1">
    <location>
        <begin position="52"/>
        <end position="219"/>
    </location>
</feature>
<evidence type="ECO:0000313" key="3">
    <source>
        <dbReference type="Proteomes" id="UP000186720"/>
    </source>
</evidence>
<evidence type="ECO:0000313" key="2">
    <source>
        <dbReference type="EMBL" id="OKS85755.1"/>
    </source>
</evidence>
<name>A0A1Q5ZVF6_9SPHI</name>
<dbReference type="EMBL" id="MPPL01000001">
    <property type="protein sequence ID" value="OKS85755.1"/>
    <property type="molecule type" value="Genomic_DNA"/>
</dbReference>